<proteinExistence type="predicted"/>
<dbReference type="CDD" id="cd02244">
    <property type="entry name" value="cupin_7S_vicilin-like_N"/>
    <property type="match status" value="1"/>
</dbReference>
<dbReference type="CDD" id="cd02245">
    <property type="entry name" value="cupin_7S_vicilin-like_C"/>
    <property type="match status" value="1"/>
</dbReference>
<feature type="domain" description="Cupin type-1" evidence="2">
    <location>
        <begin position="52"/>
        <end position="206"/>
    </location>
</feature>
<evidence type="ECO:0000256" key="1">
    <source>
        <dbReference type="SAM" id="MobiDB-lite"/>
    </source>
</evidence>
<keyword evidence="4" id="KW-1185">Reference proteome</keyword>
<dbReference type="Gene3D" id="2.60.120.10">
    <property type="entry name" value="Jelly Rolls"/>
    <property type="match status" value="2"/>
</dbReference>
<dbReference type="PANTHER" id="PTHR31189:SF7">
    <property type="entry name" value="OS03G0197300 PROTEIN"/>
    <property type="match status" value="1"/>
</dbReference>
<dbReference type="PANTHER" id="PTHR31189">
    <property type="entry name" value="OS03G0336100 PROTEIN-RELATED"/>
    <property type="match status" value="1"/>
</dbReference>
<evidence type="ECO:0000313" key="4">
    <source>
        <dbReference type="Proteomes" id="UP000283530"/>
    </source>
</evidence>
<dbReference type="AlphaFoldDB" id="A0A443NBF5"/>
<sequence>MAQPHPKRKQKKPSTVFAEMLRKGPSLSACLLVLFLVWDPSIAIALKSDDLHTLITKEQRRTFASTDFGEISAVDVDGYGGPYHLQFITMEPNSLFLPVLLQTDMVFYVDTGSGRIGWVDDRDKYRMEIQRGDIYRLESGSIFYVQSYAETPIDNLRIYALFSTGEIGENSQESFLGVYSNLSDLVLGFDKKVLQMAFKVSEDVVEAITNAEKPPSIVHMTAKRRTDNYLSWKAERIEAISDVDDSHVLRDSKRALNIFRRNKDFESSDGWSLAVNYRNLNALKGSNIGVFMVNLNKGSMMEPHWNPKATEIVIVTHGQGMVRLLCSSNAPDCKNTRFKVKEGDVFTVPPFHPMAHLSFNSDSLVLMGFTKMERENPAQFLAGKKSVLRNINADILAMSFNVPSTTIRQLVSARREATISACAFCAEEEEEKLVEEIEKQKEEEEAKKRKEEEEERKREEEEKKRKEEEEARKREEEERKRKEEEERKRKEEEERKKKEEEEKKRKEEEERKRKEEEEKKRKEEEEAKERQEEEEKKRKEEEEAKKRQEEEERKRKEEEEAKKRQEEEERKRKEEEEEAKKRQEEEERKRKEEEEAKKRQEEEERKRKEEEEAKKRQEEEERKRKEEEEAKKRQEEEERKRKEEEEAKKRQEEEERKRKEEEEAKKRQEEEEKKKEEEEARKKKEEEEEAARKKKEEEEEARKKKEEEEEEARKKKEEEEKGEGGGRGLGRIWKF</sequence>
<dbReference type="STRING" id="337451.A0A443NBF5"/>
<evidence type="ECO:0000313" key="3">
    <source>
        <dbReference type="EMBL" id="RWR75847.1"/>
    </source>
</evidence>
<name>A0A443NBF5_9MAGN</name>
<feature type="domain" description="Cupin type-1" evidence="2">
    <location>
        <begin position="256"/>
        <end position="408"/>
    </location>
</feature>
<dbReference type="InterPro" id="IPR014710">
    <property type="entry name" value="RmlC-like_jellyroll"/>
</dbReference>
<dbReference type="Proteomes" id="UP000283530">
    <property type="component" value="Unassembled WGS sequence"/>
</dbReference>
<reference evidence="3 4" key="1">
    <citation type="journal article" date="2019" name="Nat. Plants">
        <title>Stout camphor tree genome fills gaps in understanding of flowering plant genome evolution.</title>
        <authorList>
            <person name="Chaw S.M."/>
            <person name="Liu Y.C."/>
            <person name="Wu Y.W."/>
            <person name="Wang H.Y."/>
            <person name="Lin C.I."/>
            <person name="Wu C.S."/>
            <person name="Ke H.M."/>
            <person name="Chang L.Y."/>
            <person name="Hsu C.Y."/>
            <person name="Yang H.T."/>
            <person name="Sudianto E."/>
            <person name="Hsu M.H."/>
            <person name="Wu K.P."/>
            <person name="Wang L.N."/>
            <person name="Leebens-Mack J.H."/>
            <person name="Tsai I.J."/>
        </authorList>
    </citation>
    <scope>NUCLEOTIDE SEQUENCE [LARGE SCALE GENOMIC DNA]</scope>
    <source>
        <strain evidence="4">cv. Chaw 1501</strain>
        <tissue evidence="3">Young leaves</tissue>
    </source>
</reference>
<dbReference type="SMART" id="SM00835">
    <property type="entry name" value="Cupin_1"/>
    <property type="match status" value="2"/>
</dbReference>
<gene>
    <name evidence="3" type="ORF">CKAN_00424900</name>
</gene>
<feature type="region of interest" description="Disordered" evidence="1">
    <location>
        <begin position="437"/>
        <end position="735"/>
    </location>
</feature>
<dbReference type="InterPro" id="IPR050253">
    <property type="entry name" value="Seed_Storage-Functional"/>
</dbReference>
<protein>
    <submittedName>
        <fullName evidence="3">Cupin 1</fullName>
    </submittedName>
</protein>
<organism evidence="3 4">
    <name type="scientific">Cinnamomum micranthum f. kanehirae</name>
    <dbReference type="NCBI Taxonomy" id="337451"/>
    <lineage>
        <taxon>Eukaryota</taxon>
        <taxon>Viridiplantae</taxon>
        <taxon>Streptophyta</taxon>
        <taxon>Embryophyta</taxon>
        <taxon>Tracheophyta</taxon>
        <taxon>Spermatophyta</taxon>
        <taxon>Magnoliopsida</taxon>
        <taxon>Magnoliidae</taxon>
        <taxon>Laurales</taxon>
        <taxon>Lauraceae</taxon>
        <taxon>Cinnamomum</taxon>
    </lineage>
</organism>
<accession>A0A443NBF5</accession>
<dbReference type="EMBL" id="QPKB01000002">
    <property type="protein sequence ID" value="RWR75847.1"/>
    <property type="molecule type" value="Genomic_DNA"/>
</dbReference>
<dbReference type="OrthoDB" id="1932894at2759"/>
<evidence type="ECO:0000259" key="2">
    <source>
        <dbReference type="SMART" id="SM00835"/>
    </source>
</evidence>
<dbReference type="Pfam" id="PF00190">
    <property type="entry name" value="Cupin_1"/>
    <property type="match status" value="1"/>
</dbReference>
<dbReference type="SUPFAM" id="SSF51182">
    <property type="entry name" value="RmlC-like cupins"/>
    <property type="match status" value="1"/>
</dbReference>
<feature type="compositionally biased region" description="Basic and acidic residues" evidence="1">
    <location>
        <begin position="437"/>
        <end position="724"/>
    </location>
</feature>
<dbReference type="InterPro" id="IPR011051">
    <property type="entry name" value="RmlC_Cupin_sf"/>
</dbReference>
<comment type="caution">
    <text evidence="3">The sequence shown here is derived from an EMBL/GenBank/DDBJ whole genome shotgun (WGS) entry which is preliminary data.</text>
</comment>
<dbReference type="InterPro" id="IPR006045">
    <property type="entry name" value="Cupin_1"/>
</dbReference>